<reference evidence="5 6" key="1">
    <citation type="submission" date="2018-10" db="EMBL/GenBank/DDBJ databases">
        <title>Genomic Encyclopedia of Type Strains, Phase IV (KMG-IV): sequencing the most valuable type-strain genomes for metagenomic binning, comparative biology and taxonomic classification.</title>
        <authorList>
            <person name="Goeker M."/>
        </authorList>
    </citation>
    <scope>NUCLEOTIDE SEQUENCE [LARGE SCALE GENOMIC DNA]</scope>
    <source>
        <strain evidence="5 6">DSM 25586</strain>
    </source>
</reference>
<proteinExistence type="predicted"/>
<evidence type="ECO:0000313" key="6">
    <source>
        <dbReference type="Proteomes" id="UP000276055"/>
    </source>
</evidence>
<evidence type="ECO:0000256" key="2">
    <source>
        <dbReference type="ARBA" id="ARBA00022898"/>
    </source>
</evidence>
<accession>A0A495FNQ2</accession>
<dbReference type="PANTHER" id="PTHR48078:SF6">
    <property type="entry name" value="L-THREONINE DEHYDRATASE CATABOLIC TDCB"/>
    <property type="match status" value="1"/>
</dbReference>
<dbReference type="InterPro" id="IPR001926">
    <property type="entry name" value="TrpB-like_PALP"/>
</dbReference>
<dbReference type="GO" id="GO:0009097">
    <property type="term" value="P:isoleucine biosynthetic process"/>
    <property type="evidence" value="ECO:0007669"/>
    <property type="project" value="TreeGrafter"/>
</dbReference>
<evidence type="ECO:0000259" key="4">
    <source>
        <dbReference type="Pfam" id="PF00291"/>
    </source>
</evidence>
<dbReference type="InterPro" id="IPR050147">
    <property type="entry name" value="Ser/Thr_Dehydratase"/>
</dbReference>
<organism evidence="5 6">
    <name type="scientific">Arthrobacter oryzae</name>
    <dbReference type="NCBI Taxonomy" id="409290"/>
    <lineage>
        <taxon>Bacteria</taxon>
        <taxon>Bacillati</taxon>
        <taxon>Actinomycetota</taxon>
        <taxon>Actinomycetes</taxon>
        <taxon>Micrococcales</taxon>
        <taxon>Micrococcaceae</taxon>
        <taxon>Arthrobacter</taxon>
    </lineage>
</organism>
<keyword evidence="2" id="KW-0663">Pyridoxal phosphate</keyword>
<dbReference type="NCBIfam" id="NF006094">
    <property type="entry name" value="PRK08246.1"/>
    <property type="match status" value="1"/>
</dbReference>
<evidence type="ECO:0000256" key="3">
    <source>
        <dbReference type="ARBA" id="ARBA00023239"/>
    </source>
</evidence>
<comment type="caution">
    <text evidence="5">The sequence shown here is derived from an EMBL/GenBank/DDBJ whole genome shotgun (WGS) entry which is preliminary data.</text>
</comment>
<sequence>MINRSDVLGAERRIEGYVRHTPLLRGGTAAAPVWFKCEFMQHTGVFKARGAFNRLLAARERGELDPVVGVVAASGGNAGLANAHAAAVLGVPATVFVPENAPKVKVARLLAYGATVRQVGSEYAEAFAAAMEHVETSGALFCHAYDQLEIAAGAGTVAEEILRDEPAIDTVIVAVGGGGLYAGVAAAAEGRARVVAVEPFSIPTLHAALEAGHPVDVAVSGIAADSLGARRLGEIAFGMASRVPPALALVDDAAISAARSQLWSEYRIPAEYGAAAAFAALASGAYVPGDGERVAVIVCGANTDPCTLEIQPDVGGDARGGA</sequence>
<dbReference type="OrthoDB" id="9811476at2"/>
<evidence type="ECO:0000313" key="5">
    <source>
        <dbReference type="EMBL" id="RKR30367.1"/>
    </source>
</evidence>
<dbReference type="GO" id="GO:0006565">
    <property type="term" value="P:L-serine catabolic process"/>
    <property type="evidence" value="ECO:0007669"/>
    <property type="project" value="TreeGrafter"/>
</dbReference>
<keyword evidence="3 5" id="KW-0456">Lyase</keyword>
<feature type="domain" description="Tryptophan synthase beta chain-like PALP" evidence="4">
    <location>
        <begin position="16"/>
        <end position="300"/>
    </location>
</feature>
<dbReference type="RefSeq" id="WP_120950428.1">
    <property type="nucleotide sequence ID" value="NZ_RBIR01000001.1"/>
</dbReference>
<evidence type="ECO:0000256" key="1">
    <source>
        <dbReference type="ARBA" id="ARBA00001933"/>
    </source>
</evidence>
<name>A0A495FNQ2_9MICC</name>
<comment type="cofactor">
    <cofactor evidence="1">
        <name>pyridoxal 5'-phosphate</name>
        <dbReference type="ChEBI" id="CHEBI:597326"/>
    </cofactor>
</comment>
<dbReference type="EMBL" id="RBIR01000001">
    <property type="protein sequence ID" value="RKR30367.1"/>
    <property type="molecule type" value="Genomic_DNA"/>
</dbReference>
<dbReference type="Gene3D" id="3.40.50.1100">
    <property type="match status" value="2"/>
</dbReference>
<protein>
    <submittedName>
        <fullName evidence="5">L-threonine ammonia-lyase</fullName>
    </submittedName>
</protein>
<dbReference type="GO" id="GO:0003941">
    <property type="term" value="F:L-serine ammonia-lyase activity"/>
    <property type="evidence" value="ECO:0007669"/>
    <property type="project" value="TreeGrafter"/>
</dbReference>
<dbReference type="GO" id="GO:0006567">
    <property type="term" value="P:L-threonine catabolic process"/>
    <property type="evidence" value="ECO:0007669"/>
    <property type="project" value="TreeGrafter"/>
</dbReference>
<dbReference type="Proteomes" id="UP000276055">
    <property type="component" value="Unassembled WGS sequence"/>
</dbReference>
<gene>
    <name evidence="5" type="ORF">C8D78_0692</name>
</gene>
<dbReference type="InterPro" id="IPR036052">
    <property type="entry name" value="TrpB-like_PALP_sf"/>
</dbReference>
<dbReference type="AlphaFoldDB" id="A0A495FNQ2"/>
<dbReference type="SUPFAM" id="SSF53686">
    <property type="entry name" value="Tryptophan synthase beta subunit-like PLP-dependent enzymes"/>
    <property type="match status" value="1"/>
</dbReference>
<dbReference type="Pfam" id="PF00291">
    <property type="entry name" value="PALP"/>
    <property type="match status" value="1"/>
</dbReference>
<dbReference type="GO" id="GO:0004794">
    <property type="term" value="F:threonine deaminase activity"/>
    <property type="evidence" value="ECO:0007669"/>
    <property type="project" value="TreeGrafter"/>
</dbReference>
<dbReference type="PANTHER" id="PTHR48078">
    <property type="entry name" value="THREONINE DEHYDRATASE, MITOCHONDRIAL-RELATED"/>
    <property type="match status" value="1"/>
</dbReference>